<keyword evidence="2" id="KW-1185">Reference proteome</keyword>
<name>A0A0J1FTD3_9FIRM</name>
<dbReference type="EMBL" id="LDZY01000004">
    <property type="protein sequence ID" value="KLU66735.1"/>
    <property type="molecule type" value="Genomic_DNA"/>
</dbReference>
<evidence type="ECO:0000313" key="2">
    <source>
        <dbReference type="Proteomes" id="UP000036356"/>
    </source>
</evidence>
<accession>A0A0J1FTD3</accession>
<dbReference type="STRING" id="476652.DEAC_c14030"/>
<reference evidence="1 2" key="1">
    <citation type="submission" date="2015-06" db="EMBL/GenBank/DDBJ databases">
        <title>Draft genome of the moderately acidophilic sulfate reducer Candidatus Desulfosporosinus acididurans strain M1.</title>
        <authorList>
            <person name="Poehlein A."/>
            <person name="Petzsch P."/>
            <person name="Johnson B.D."/>
            <person name="Schloemann M."/>
            <person name="Daniel R."/>
            <person name="Muehling M."/>
        </authorList>
    </citation>
    <scope>NUCLEOTIDE SEQUENCE [LARGE SCALE GENOMIC DNA]</scope>
    <source>
        <strain evidence="1 2">M1</strain>
    </source>
</reference>
<organism evidence="1 2">
    <name type="scientific">Desulfosporosinus acididurans</name>
    <dbReference type="NCBI Taxonomy" id="476652"/>
    <lineage>
        <taxon>Bacteria</taxon>
        <taxon>Bacillati</taxon>
        <taxon>Bacillota</taxon>
        <taxon>Clostridia</taxon>
        <taxon>Eubacteriales</taxon>
        <taxon>Desulfitobacteriaceae</taxon>
        <taxon>Desulfosporosinus</taxon>
    </lineage>
</organism>
<comment type="caution">
    <text evidence="1">The sequence shown here is derived from an EMBL/GenBank/DDBJ whole genome shotgun (WGS) entry which is preliminary data.</text>
</comment>
<dbReference type="AlphaFoldDB" id="A0A0J1FTD3"/>
<dbReference type="RefSeq" id="WP_047809274.1">
    <property type="nucleotide sequence ID" value="NZ_LDZY01000004.1"/>
</dbReference>
<gene>
    <name evidence="1" type="ORF">DEAC_c14030</name>
</gene>
<evidence type="ECO:0000313" key="1">
    <source>
        <dbReference type="EMBL" id="KLU66735.1"/>
    </source>
</evidence>
<dbReference type="PATRIC" id="fig|476652.3.peg.1439"/>
<dbReference type="Proteomes" id="UP000036356">
    <property type="component" value="Unassembled WGS sequence"/>
</dbReference>
<protein>
    <submittedName>
        <fullName evidence="1">Uncharacterized protein</fullName>
    </submittedName>
</protein>
<proteinExistence type="predicted"/>
<sequence length="66" mass="7652">MKHLLVLNGQYYSGENAAENKLVFKEGRSNAVAIDERRLRYLIQTIIGWFMSGEIELKRIEVLKVV</sequence>